<reference evidence="5" key="3">
    <citation type="submission" date="2025-09" db="UniProtKB">
        <authorList>
            <consortium name="Ensembl"/>
        </authorList>
    </citation>
    <scope>IDENTIFICATION</scope>
    <source>
        <strain evidence="5">Brown Norway</strain>
    </source>
</reference>
<dbReference type="GO" id="GO:0005737">
    <property type="term" value="C:cytoplasm"/>
    <property type="evidence" value="ECO:0007669"/>
    <property type="project" value="UniProtKB-SubCell"/>
</dbReference>
<dbReference type="PANTHER" id="PTHR18914">
    <property type="entry name" value="ALPHA CATENIN"/>
    <property type="match status" value="1"/>
</dbReference>
<dbReference type="CTD" id="668894"/>
<reference evidence="5" key="2">
    <citation type="submission" date="2025-08" db="UniProtKB">
        <authorList>
            <consortium name="Ensembl"/>
        </authorList>
    </citation>
    <scope>IDENTIFICATION</scope>
    <source>
        <strain evidence="5">Brown Norway</strain>
    </source>
</reference>
<keyword evidence="3" id="KW-0963">Cytoplasm</keyword>
<dbReference type="GO" id="GO:0051015">
    <property type="term" value="F:actin filament binding"/>
    <property type="evidence" value="ECO:0000318"/>
    <property type="project" value="GO_Central"/>
</dbReference>
<dbReference type="InterPro" id="IPR006077">
    <property type="entry name" value="Vinculin/catenin"/>
</dbReference>
<dbReference type="GO" id="GO:0016477">
    <property type="term" value="P:cell migration"/>
    <property type="evidence" value="ECO:0000318"/>
    <property type="project" value="GO_Central"/>
</dbReference>
<dbReference type="OMA" id="HEVCQKW"/>
<dbReference type="Ensembl" id="ENSRNOT00000100316.2">
    <property type="protein sequence ID" value="ENSRNOP00000085165.1"/>
    <property type="gene ID" value="ENSRNOG00000068184.2"/>
</dbReference>
<dbReference type="PANTHER" id="PTHR18914:SF30">
    <property type="entry name" value="VINCULIN_ALPHA-CATENIN FAMILY MEMBER 1"/>
    <property type="match status" value="1"/>
</dbReference>
<proteinExistence type="inferred from homology"/>
<dbReference type="KEGG" id="rno:311416"/>
<keyword evidence="6" id="KW-1185">Reference proteome</keyword>
<evidence type="ECO:0000313" key="7">
    <source>
        <dbReference type="RGD" id="1561442"/>
    </source>
</evidence>
<dbReference type="Pfam" id="PF01044">
    <property type="entry name" value="Vinculin"/>
    <property type="match status" value="2"/>
</dbReference>
<dbReference type="GO" id="GO:0016342">
    <property type="term" value="C:catenin complex"/>
    <property type="evidence" value="ECO:0000318"/>
    <property type="project" value="GO_Central"/>
</dbReference>
<dbReference type="Gene3D" id="1.20.120.230">
    <property type="entry name" value="Alpha-catenin/vinculin-like"/>
    <property type="match status" value="2"/>
</dbReference>
<evidence type="ECO:0000256" key="4">
    <source>
        <dbReference type="SAM" id="MobiDB-lite"/>
    </source>
</evidence>
<dbReference type="Proteomes" id="UP000002494">
    <property type="component" value="Chromosome 3"/>
</dbReference>
<dbReference type="RGD" id="1561442">
    <property type="gene designation" value="Vinac1"/>
</dbReference>
<name>A0A8I6A3E6_RAT</name>
<evidence type="ECO:0000313" key="6">
    <source>
        <dbReference type="Proteomes" id="UP000002494"/>
    </source>
</evidence>
<evidence type="ECO:0000256" key="3">
    <source>
        <dbReference type="ARBA" id="ARBA00022490"/>
    </source>
</evidence>
<evidence type="ECO:0000313" key="5">
    <source>
        <dbReference type="Ensembl" id="ENSRNOP00000085165.1"/>
    </source>
</evidence>
<gene>
    <name evidence="5 7" type="primary">Vinac1</name>
</gene>
<feature type="compositionally biased region" description="Polar residues" evidence="4">
    <location>
        <begin position="1160"/>
        <end position="1169"/>
    </location>
</feature>
<sequence>MEMDSSFWDDFGPTIQNRAMEQILTPMVVQLCHLLISVERRDVQNKGLAPLQKVSGQLANASEELVRVASRLAEDSKEEWLREEMKPVAESLTLSGKNILLVTEKLHLQPEYQGHWEELVATVQQILVDTKKVLLLDDAAAVRRTLLAASWCLTCLEALEAAEDSTSLRTSLADLAAALLRLGGLTARWARDERLGRARHRLGCCVPALLAAARGHLRHPHDQQLVASRCRVFALARQSLGELLDALQPGVAGTSTLSQNGALARRLCKLRQILEEPGPSHLRSELLEAPLAAVVWHCLRLAACSAPRERMHLVSRCRRLLQLRPGVHGLLRTSPDTNREALRAATDALFRGVRAGLLRQILDTFTDTQSPLERLVQAALATSTIRSRCDSEASAETVQLLLYAFHNQAKQMIRVAHLVWVCCPQQQTGRDLEAAVAGLQKLVIKANELFSQSPQTLGLDWSPAILQTLLEAWARESEHLLACFDVVLNIPEFLSLSIQDMTKHLDLYTRALRSGASREFSRSVAFLRGRATHIVQVMSRYVGQDPDPIFRNGMRVVVQQLAQSSVTLGAATEGTRGGESTQNTDVILTMAKHLIYSAQQVHEGLDGTNHPDILSPLRVQVQRFDMAKGWSYFILPSPQHPTASEMKYQQVPGTGKNGPNTSFLPVEQLSYTVLPGTCIHGWGSPLPEVSKGISAVKSEDHQVVTLLCTNRPEQDSTVDTVRETRAQEETLGSEKMTRLQEFSTLAPSVIDLAKEDAHHANARSDRLLGVAFRQSERTREDMQGLVARAGDWYPLCQQLFCHNLVTELPGSMAAFVELQQDLALMIQVAAKSGPVNLDKKSSDLIGRPDLLLELQDRSEKTKMCAKQLLDQVLSSDRLQETTLREESIDNACLLWAVAVQDLMQCMDRLSRRQGLFLLPLRQAVKNQQGLQEGLGQAAEISQRLQEAAKLSSVLCGDARVKAEISFLCGKVHVLTDALLEVAHILVSSPKPCPSLSTRFELLCLELSLRAKTLTDYLTSINIAYEHIFQDAVGKSSQTRIEGMLSAIRVVQGIIAGGQESEPFQEDLLVSLESILMLTKEVAKKVPVLREEQRVYMLDWLRWEWAAKVHHAMTQLQALEGGQAEACRLLAQCLKPREEQATALEEDPDQFQPHCKEGAAGTTSRGSVDSQGAVPKGTPESSVGTCADKLATIRTTTADMNMNQSGSLSLPPAQMDQTVSEDSSADSQNRIAQITQEMATEVLLMAQSLRKRGQILTKDQLIASARKVSASGKNFTRLIRIIAKNCIDQRCSQDLLCMVEQIQTMSSQLSIISSVKASLTRSKSSEELLVDNAQRLLQAVSETVRAVEAACLRGLRWPSSDPEELEVAAFCMQWKRKLLRHRLQEASNEDCDELGLRKTSTRKLPALVALVQDTL</sequence>
<dbReference type="GO" id="GO:0098609">
    <property type="term" value="P:cell-cell adhesion"/>
    <property type="evidence" value="ECO:0000318"/>
    <property type="project" value="GO_Central"/>
</dbReference>
<dbReference type="GeneTree" id="ENSGT01030000234543"/>
<evidence type="ECO:0000256" key="1">
    <source>
        <dbReference type="ARBA" id="ARBA00004496"/>
    </source>
</evidence>
<dbReference type="GeneID" id="311416"/>
<dbReference type="AlphaFoldDB" id="A0A8I6A3E6"/>
<organism evidence="5 6">
    <name type="scientific">Rattus norvegicus</name>
    <name type="common">Rat</name>
    <dbReference type="NCBI Taxonomy" id="10116"/>
    <lineage>
        <taxon>Eukaryota</taxon>
        <taxon>Metazoa</taxon>
        <taxon>Chordata</taxon>
        <taxon>Craniata</taxon>
        <taxon>Vertebrata</taxon>
        <taxon>Euteleostomi</taxon>
        <taxon>Mammalia</taxon>
        <taxon>Eutheria</taxon>
        <taxon>Euarchontoglires</taxon>
        <taxon>Glires</taxon>
        <taxon>Rodentia</taxon>
        <taxon>Myomorpha</taxon>
        <taxon>Muroidea</taxon>
        <taxon>Muridae</taxon>
        <taxon>Murinae</taxon>
        <taxon>Rattus</taxon>
    </lineage>
</organism>
<dbReference type="AGR" id="RGD:1561442"/>
<comment type="subcellular location">
    <subcellularLocation>
        <location evidence="1">Cytoplasm</location>
    </subcellularLocation>
</comment>
<accession>A0A8I6A3E6</accession>
<protein>
    <submittedName>
        <fullName evidence="5">Vinculin/alpha-catenin family member 1</fullName>
    </submittedName>
</protein>
<dbReference type="GO" id="GO:0005912">
    <property type="term" value="C:adherens junction"/>
    <property type="evidence" value="ECO:0000318"/>
    <property type="project" value="GO_Central"/>
</dbReference>
<feature type="region of interest" description="Disordered" evidence="4">
    <location>
        <begin position="1143"/>
        <end position="1185"/>
    </location>
</feature>
<comment type="similarity">
    <text evidence="2">Belongs to the vinculin/alpha-catenin family.</text>
</comment>
<reference evidence="5" key="1">
    <citation type="submission" date="2024-01" db="EMBL/GenBank/DDBJ databases">
        <title>GRCr8: a new rat reference genome assembly contstructed from accurate long reads and long range scaffolding.</title>
        <authorList>
            <person name="Doris P.A."/>
            <person name="Kalbfleisch T."/>
            <person name="Li K."/>
            <person name="Howe K."/>
            <person name="Wood J."/>
        </authorList>
    </citation>
    <scope>NUCLEOTIDE SEQUENCE [LARGE SCALE GENOMIC DNA]</scope>
    <source>
        <strain evidence="5">Brown Norway</strain>
    </source>
</reference>
<dbReference type="GO" id="GO:0008013">
    <property type="term" value="F:beta-catenin binding"/>
    <property type="evidence" value="ECO:0000318"/>
    <property type="project" value="GO_Central"/>
</dbReference>
<evidence type="ECO:0000256" key="2">
    <source>
        <dbReference type="ARBA" id="ARBA00008376"/>
    </source>
</evidence>
<dbReference type="SUPFAM" id="SSF47220">
    <property type="entry name" value="alpha-catenin/vinculin-like"/>
    <property type="match status" value="2"/>
</dbReference>
<dbReference type="InterPro" id="IPR036723">
    <property type="entry name" value="Alpha-catenin/vinculin-like_sf"/>
</dbReference>
<dbReference type="Gene3D" id="1.20.120.810">
    <property type="entry name" value="Vinculin, Vh2 four-helix bundle"/>
    <property type="match status" value="2"/>
</dbReference>
<dbReference type="RefSeq" id="XP_038962491.2">
    <property type="nucleotide sequence ID" value="XM_039106563.2"/>
</dbReference>